<keyword evidence="3 6" id="KW-1133">Transmembrane helix</keyword>
<keyword evidence="2 6" id="KW-0812">Transmembrane</keyword>
<dbReference type="PANTHER" id="PTHR33048">
    <property type="entry name" value="PTH11-LIKE INTEGRAL MEMBRANE PROTEIN (AFU_ORTHOLOGUE AFUA_5G11245)"/>
    <property type="match status" value="1"/>
</dbReference>
<evidence type="ECO:0000259" key="7">
    <source>
        <dbReference type="Pfam" id="PF20684"/>
    </source>
</evidence>
<evidence type="ECO:0000256" key="1">
    <source>
        <dbReference type="ARBA" id="ARBA00004141"/>
    </source>
</evidence>
<keyword evidence="9" id="KW-1185">Reference proteome</keyword>
<dbReference type="PANTHER" id="PTHR33048:SF47">
    <property type="entry name" value="INTEGRAL MEMBRANE PROTEIN-RELATED"/>
    <property type="match status" value="1"/>
</dbReference>
<name>A0A8H6C6Z8_9LECA</name>
<gene>
    <name evidence="8" type="ORF">HO133_006242</name>
</gene>
<comment type="subcellular location">
    <subcellularLocation>
        <location evidence="1">Membrane</location>
        <topology evidence="1">Multi-pass membrane protein</topology>
    </subcellularLocation>
</comment>
<reference evidence="8 9" key="1">
    <citation type="journal article" date="2020" name="Genomics">
        <title>Complete, high-quality genomes from long-read metagenomic sequencing of two wolf lichen thalli reveals enigmatic genome architecture.</title>
        <authorList>
            <person name="McKenzie S.K."/>
            <person name="Walston R.F."/>
            <person name="Allen J.L."/>
        </authorList>
    </citation>
    <scope>NUCLEOTIDE SEQUENCE [LARGE SCALE GENOMIC DNA]</scope>
    <source>
        <strain evidence="8">WasteWater1</strain>
    </source>
</reference>
<evidence type="ECO:0000256" key="4">
    <source>
        <dbReference type="ARBA" id="ARBA00023136"/>
    </source>
</evidence>
<protein>
    <recommendedName>
        <fullName evidence="7">Rhodopsin domain-containing protein</fullName>
    </recommendedName>
</protein>
<dbReference type="GeneID" id="59334643"/>
<feature type="transmembrane region" description="Helical" evidence="6">
    <location>
        <begin position="123"/>
        <end position="145"/>
    </location>
</feature>
<evidence type="ECO:0000256" key="6">
    <source>
        <dbReference type="SAM" id="Phobius"/>
    </source>
</evidence>
<dbReference type="GO" id="GO:0016020">
    <property type="term" value="C:membrane"/>
    <property type="evidence" value="ECO:0007669"/>
    <property type="project" value="UniProtKB-SubCell"/>
</dbReference>
<dbReference type="AlphaFoldDB" id="A0A8H6C6Z8"/>
<evidence type="ECO:0000256" key="5">
    <source>
        <dbReference type="ARBA" id="ARBA00038359"/>
    </source>
</evidence>
<comment type="caution">
    <text evidence="8">The sequence shown here is derived from an EMBL/GenBank/DDBJ whole genome shotgun (WGS) entry which is preliminary data.</text>
</comment>
<sequence length="357" mass="39609">MGHTEGGLDCLFEASIFLYVPATALPKLAILVSYLRILPNKNIRISVYAVFFITIGYMVACCLAFLLQCHPVARIWDMVIPGECHVISNFLVNGIFNFAIDIMVLLLPVPVLMEWRVSSRMRALMGGVFAIGSLACIVSAVRIYFIARGLNTFRTGIAVIIGIPRSLGVVETNLSIICGCIMVMRPFLRRHLPFLLEIGSQRAEHKHAGVIDDEHPLKVFSITVESRLMKTGAGFGGVNSSAGWIWDQRSRIGTRAIVDTAIQDLDMEGARDWPLRDDLSPKAERADNVIEEIYYASNDPELARKTQTTRTFSRGSQVMDCGSETRGVSKTQARTVSLITAANPCVVRETNWPGFWR</sequence>
<comment type="similarity">
    <text evidence="5">Belongs to the SAT4 family.</text>
</comment>
<dbReference type="InterPro" id="IPR052337">
    <property type="entry name" value="SAT4-like"/>
</dbReference>
<evidence type="ECO:0000313" key="9">
    <source>
        <dbReference type="Proteomes" id="UP000593566"/>
    </source>
</evidence>
<feature type="transmembrane region" description="Helical" evidence="6">
    <location>
        <begin position="16"/>
        <end position="35"/>
    </location>
</feature>
<organism evidence="8 9">
    <name type="scientific">Letharia lupina</name>
    <dbReference type="NCBI Taxonomy" id="560253"/>
    <lineage>
        <taxon>Eukaryota</taxon>
        <taxon>Fungi</taxon>
        <taxon>Dikarya</taxon>
        <taxon>Ascomycota</taxon>
        <taxon>Pezizomycotina</taxon>
        <taxon>Lecanoromycetes</taxon>
        <taxon>OSLEUM clade</taxon>
        <taxon>Lecanoromycetidae</taxon>
        <taxon>Lecanorales</taxon>
        <taxon>Lecanorineae</taxon>
        <taxon>Parmeliaceae</taxon>
        <taxon>Letharia</taxon>
    </lineage>
</organism>
<feature type="transmembrane region" description="Helical" evidence="6">
    <location>
        <begin position="87"/>
        <end position="111"/>
    </location>
</feature>
<keyword evidence="4 6" id="KW-0472">Membrane</keyword>
<proteinExistence type="inferred from homology"/>
<feature type="transmembrane region" description="Helical" evidence="6">
    <location>
        <begin position="47"/>
        <end position="67"/>
    </location>
</feature>
<dbReference type="InterPro" id="IPR049326">
    <property type="entry name" value="Rhodopsin_dom_fungi"/>
</dbReference>
<dbReference type="Proteomes" id="UP000593566">
    <property type="component" value="Unassembled WGS sequence"/>
</dbReference>
<accession>A0A8H6C6Z8</accession>
<dbReference type="EMBL" id="JACCJB010000024">
    <property type="protein sequence ID" value="KAF6217831.1"/>
    <property type="molecule type" value="Genomic_DNA"/>
</dbReference>
<dbReference type="RefSeq" id="XP_037147266.1">
    <property type="nucleotide sequence ID" value="XM_037297141.1"/>
</dbReference>
<evidence type="ECO:0000256" key="2">
    <source>
        <dbReference type="ARBA" id="ARBA00022692"/>
    </source>
</evidence>
<feature type="domain" description="Rhodopsin" evidence="7">
    <location>
        <begin position="15"/>
        <end position="190"/>
    </location>
</feature>
<evidence type="ECO:0000313" key="8">
    <source>
        <dbReference type="EMBL" id="KAF6217831.1"/>
    </source>
</evidence>
<dbReference type="Pfam" id="PF20684">
    <property type="entry name" value="Fung_rhodopsin"/>
    <property type="match status" value="1"/>
</dbReference>
<evidence type="ECO:0000256" key="3">
    <source>
        <dbReference type="ARBA" id="ARBA00022989"/>
    </source>
</evidence>